<proteinExistence type="predicted"/>
<protein>
    <recommendedName>
        <fullName evidence="2">Nucleotide-diphospho-sugar transferase domain-containing protein</fullName>
    </recommendedName>
</protein>
<organism evidence="1">
    <name type="scientific">viral metagenome</name>
    <dbReference type="NCBI Taxonomy" id="1070528"/>
    <lineage>
        <taxon>unclassified sequences</taxon>
        <taxon>metagenomes</taxon>
        <taxon>organismal metagenomes</taxon>
    </lineage>
</organism>
<name>A0A6C0KG87_9ZZZZ</name>
<evidence type="ECO:0000313" key="1">
    <source>
        <dbReference type="EMBL" id="QHU15797.1"/>
    </source>
</evidence>
<dbReference type="AlphaFoldDB" id="A0A6C0KG87"/>
<sequence>MINSIPPKRKHVNDYNEIKLKPVIQNADSSFVVITYWWGRGNTNKNLQKPCPSDIENAASNGKTMAVRKQGKKFEEMIDDFLDNMKSRRLNYLVAEYPMFAVKGGYQNAINYKPYFIEEALRACYPRSVLYIDGDMKINQYPRILDTPGIDFAGRSWNIDLDGWDPHNPCYDPYIFETSGGTLFFGQTLFGYQLLDMWQEGMQKHVGKAEDRVISLIVNNKKLIKDMNIIQLPIEYLWLTLLYENASLGFDLKKYRPHRIISHPFCLTSEEAAIELSDELLKKMKSRIPNRYSYYVDGQVICNRTKDIIYEYITYKDKRTSNQHVDYNKWSKKVDAFDIVKYETKYGEFNKIAKNNLATMRTIRRVSNRSNVCVSLDQYENAHHILSKDMLLPTILSYLKNNQSVIYLPSKRNYLSKSVDAICRKADQSYELIARNNNDSDKHFKKGYMLSLDEQYPIYFSANNKVLYHLLVMSDNLKKVGQHFNSSSTFISRIRCHWL</sequence>
<accession>A0A6C0KG87</accession>
<dbReference type="EMBL" id="MN740868">
    <property type="protein sequence ID" value="QHU15797.1"/>
    <property type="molecule type" value="Genomic_DNA"/>
</dbReference>
<evidence type="ECO:0008006" key="2">
    <source>
        <dbReference type="Google" id="ProtNLM"/>
    </source>
</evidence>
<reference evidence="1" key="1">
    <citation type="journal article" date="2020" name="Nature">
        <title>Giant virus diversity and host interactions through global metagenomics.</title>
        <authorList>
            <person name="Schulz F."/>
            <person name="Roux S."/>
            <person name="Paez-Espino D."/>
            <person name="Jungbluth S."/>
            <person name="Walsh D.A."/>
            <person name="Denef V.J."/>
            <person name="McMahon K.D."/>
            <person name="Konstantinidis K.T."/>
            <person name="Eloe-Fadrosh E.A."/>
            <person name="Kyrpides N.C."/>
            <person name="Woyke T."/>
        </authorList>
    </citation>
    <scope>NUCLEOTIDE SEQUENCE</scope>
    <source>
        <strain evidence="1">GVMAG-S-3300010158-109</strain>
    </source>
</reference>